<dbReference type="CDD" id="cd03241">
    <property type="entry name" value="ABC_RecN"/>
    <property type="match status" value="1"/>
</dbReference>
<evidence type="ECO:0000256" key="9">
    <source>
        <dbReference type="PIRNR" id="PIRNR003128"/>
    </source>
</evidence>
<dbReference type="EMBL" id="BAAAME010000002">
    <property type="protein sequence ID" value="GAA1734490.1"/>
    <property type="molecule type" value="Genomic_DNA"/>
</dbReference>
<dbReference type="InterPro" id="IPR027417">
    <property type="entry name" value="P-loop_NTPase"/>
</dbReference>
<keyword evidence="5 9" id="KW-0227">DNA damage</keyword>
<feature type="domain" description="RecF/RecN/SMC N-terminal" evidence="10">
    <location>
        <begin position="14"/>
        <end position="517"/>
    </location>
</feature>
<evidence type="ECO:0000256" key="7">
    <source>
        <dbReference type="ARBA" id="ARBA00023204"/>
    </source>
</evidence>
<name>A0ABP4VST6_9ACTN</name>
<dbReference type="Pfam" id="PF02463">
    <property type="entry name" value="SMC_N"/>
    <property type="match status" value="1"/>
</dbReference>
<evidence type="ECO:0000256" key="8">
    <source>
        <dbReference type="ARBA" id="ARBA00033408"/>
    </source>
</evidence>
<keyword evidence="4" id="KW-0547">Nucleotide-binding</keyword>
<dbReference type="Gene3D" id="3.40.50.300">
    <property type="entry name" value="P-loop containing nucleotide triphosphate hydrolases"/>
    <property type="match status" value="2"/>
</dbReference>
<dbReference type="PIRSF" id="PIRSF003128">
    <property type="entry name" value="RecN"/>
    <property type="match status" value="1"/>
</dbReference>
<evidence type="ECO:0000313" key="11">
    <source>
        <dbReference type="EMBL" id="GAA1734490.1"/>
    </source>
</evidence>
<dbReference type="SUPFAM" id="SSF52540">
    <property type="entry name" value="P-loop containing nucleoside triphosphate hydrolases"/>
    <property type="match status" value="2"/>
</dbReference>
<dbReference type="PANTHER" id="PTHR11059">
    <property type="entry name" value="DNA REPAIR PROTEIN RECN"/>
    <property type="match status" value="1"/>
</dbReference>
<sequence length="563" mass="59177">MWRHLELRSLGVIEHAELPLDAGFTVITGETGAGKTMVVTALGLLRGERSDAGLVRHGSDQARVEAIIDVAGRESVTRQVDDAGGSVDDDELVIARAVSAQGRSRAYAGGTSVPAGLLTDLTDELVAVHGQSDQHRLARPAHQRAALDAFAGPAVSSLLDEYGPAFRRWREIDDRLQRLRSASQERARELDAAQHGLAEIDEVAPVAGEDAELEAVESRLAHAESLARAAQMAHDLLTGDVEQAVGPEGAGPLAAQAAAELDAQASHDPELEALAVRVGELSVTLTDLAGDLAGYLASVDLDPAGLATVQERRARLGQLQRKYGPSLDDVLAWADDARSRVLDLGADDDTVAALEAERDALHADLLRLAARLTEVRTEAGERLATKVGAELEALSMKSARLVVQIGAAELGAWGADTVELLFAANSGAAPRPLAKGASGGELSRLMLSLEVVLADRSDVPTLVFDEVDAGIGGRAAVEVGRRLAALAENAQVLAVTHLPQVAAFAQHHFRVLKDDDGNVTSSSVVRLTGQDRVDELARMLAGLEDSSAAQQHARELLALAGHA</sequence>
<reference evidence="12" key="1">
    <citation type="journal article" date="2019" name="Int. J. Syst. Evol. Microbiol.">
        <title>The Global Catalogue of Microorganisms (GCM) 10K type strain sequencing project: providing services to taxonomists for standard genome sequencing and annotation.</title>
        <authorList>
            <consortium name="The Broad Institute Genomics Platform"/>
            <consortium name="The Broad Institute Genome Sequencing Center for Infectious Disease"/>
            <person name="Wu L."/>
            <person name="Ma J."/>
        </authorList>
    </citation>
    <scope>NUCLEOTIDE SEQUENCE [LARGE SCALE GENOMIC DNA]</scope>
    <source>
        <strain evidence="12">JCM 13518</strain>
    </source>
</reference>
<keyword evidence="6" id="KW-0067">ATP-binding</keyword>
<evidence type="ECO:0000256" key="6">
    <source>
        <dbReference type="ARBA" id="ARBA00022840"/>
    </source>
</evidence>
<comment type="caution">
    <text evidence="11">The sequence shown here is derived from an EMBL/GenBank/DDBJ whole genome shotgun (WGS) entry which is preliminary data.</text>
</comment>
<dbReference type="NCBIfam" id="TIGR00634">
    <property type="entry name" value="recN"/>
    <property type="match status" value="1"/>
</dbReference>
<accession>A0ABP4VST6</accession>
<evidence type="ECO:0000256" key="3">
    <source>
        <dbReference type="ARBA" id="ARBA00021315"/>
    </source>
</evidence>
<comment type="function">
    <text evidence="1 9">May be involved in recombinational repair of damaged DNA.</text>
</comment>
<gene>
    <name evidence="11" type="primary">recN</name>
    <name evidence="11" type="ORF">GCM10009710_13880</name>
</gene>
<dbReference type="RefSeq" id="WP_344199155.1">
    <property type="nucleotide sequence ID" value="NZ_BAAAME010000002.1"/>
</dbReference>
<comment type="similarity">
    <text evidence="2 9">Belongs to the RecN family.</text>
</comment>
<evidence type="ECO:0000259" key="10">
    <source>
        <dbReference type="Pfam" id="PF02463"/>
    </source>
</evidence>
<organism evidence="11 12">
    <name type="scientific">Aeromicrobium alkaliterrae</name>
    <dbReference type="NCBI Taxonomy" id="302168"/>
    <lineage>
        <taxon>Bacteria</taxon>
        <taxon>Bacillati</taxon>
        <taxon>Actinomycetota</taxon>
        <taxon>Actinomycetes</taxon>
        <taxon>Propionibacteriales</taxon>
        <taxon>Nocardioidaceae</taxon>
        <taxon>Aeromicrobium</taxon>
    </lineage>
</organism>
<evidence type="ECO:0000256" key="4">
    <source>
        <dbReference type="ARBA" id="ARBA00022741"/>
    </source>
</evidence>
<protein>
    <recommendedName>
        <fullName evidence="3 9">DNA repair protein RecN</fullName>
    </recommendedName>
    <alternativeName>
        <fullName evidence="8 9">Recombination protein N</fullName>
    </alternativeName>
</protein>
<proteinExistence type="inferred from homology"/>
<evidence type="ECO:0000256" key="5">
    <source>
        <dbReference type="ARBA" id="ARBA00022763"/>
    </source>
</evidence>
<evidence type="ECO:0000313" key="12">
    <source>
        <dbReference type="Proteomes" id="UP001501057"/>
    </source>
</evidence>
<evidence type="ECO:0000256" key="2">
    <source>
        <dbReference type="ARBA" id="ARBA00009441"/>
    </source>
</evidence>
<keyword evidence="7 9" id="KW-0234">DNA repair</keyword>
<evidence type="ECO:0000256" key="1">
    <source>
        <dbReference type="ARBA" id="ARBA00003618"/>
    </source>
</evidence>
<dbReference type="PANTHER" id="PTHR11059:SF0">
    <property type="entry name" value="DNA REPAIR PROTEIN RECN"/>
    <property type="match status" value="1"/>
</dbReference>
<dbReference type="InterPro" id="IPR003395">
    <property type="entry name" value="RecF/RecN/SMC_N"/>
</dbReference>
<keyword evidence="12" id="KW-1185">Reference proteome</keyword>
<dbReference type="InterPro" id="IPR004604">
    <property type="entry name" value="DNA_recomb/repair_RecN"/>
</dbReference>
<dbReference type="Proteomes" id="UP001501057">
    <property type="component" value="Unassembled WGS sequence"/>
</dbReference>